<evidence type="ECO:0000256" key="3">
    <source>
        <dbReference type="ARBA" id="ARBA00005392"/>
    </source>
</evidence>
<evidence type="ECO:0008006" key="12">
    <source>
        <dbReference type="Google" id="ProtNLM"/>
    </source>
</evidence>
<feature type="domain" description="Expansin-like EG45" evidence="8">
    <location>
        <begin position="53"/>
        <end position="207"/>
    </location>
</feature>
<dbReference type="SUPFAM" id="SSF49590">
    <property type="entry name" value="PHL pollen allergen"/>
    <property type="match status" value="1"/>
</dbReference>
<gene>
    <name evidence="10" type="ORF">COCSUDRAFT_62378</name>
</gene>
<evidence type="ECO:0000259" key="8">
    <source>
        <dbReference type="PROSITE" id="PS50842"/>
    </source>
</evidence>
<evidence type="ECO:0000256" key="6">
    <source>
        <dbReference type="SAM" id="MobiDB-lite"/>
    </source>
</evidence>
<dbReference type="KEGG" id="csl:COCSUDRAFT_62378"/>
<feature type="compositionally biased region" description="Pro residues" evidence="6">
    <location>
        <begin position="397"/>
        <end position="406"/>
    </location>
</feature>
<dbReference type="Pfam" id="PF03330">
    <property type="entry name" value="DPBB_1"/>
    <property type="match status" value="1"/>
</dbReference>
<dbReference type="InterPro" id="IPR007117">
    <property type="entry name" value="Expansin_CBD"/>
</dbReference>
<dbReference type="InterPro" id="IPR002963">
    <property type="entry name" value="Expansin"/>
</dbReference>
<dbReference type="Gene3D" id="2.60.40.760">
    <property type="entry name" value="Expansin, cellulose-binding-like domain"/>
    <property type="match status" value="1"/>
</dbReference>
<name>I0YZM9_COCSC</name>
<reference evidence="10 11" key="1">
    <citation type="journal article" date="2012" name="Genome Biol.">
        <title>The genome of the polar eukaryotic microalga coccomyxa subellipsoidea reveals traits of cold adaptation.</title>
        <authorList>
            <person name="Blanc G."/>
            <person name="Agarkova I."/>
            <person name="Grimwood J."/>
            <person name="Kuo A."/>
            <person name="Brueggeman A."/>
            <person name="Dunigan D."/>
            <person name="Gurnon J."/>
            <person name="Ladunga I."/>
            <person name="Lindquist E."/>
            <person name="Lucas S."/>
            <person name="Pangilinan J."/>
            <person name="Proschold T."/>
            <person name="Salamov A."/>
            <person name="Schmutz J."/>
            <person name="Weeks D."/>
            <person name="Yamada T."/>
            <person name="Claverie J.M."/>
            <person name="Grigoriev I."/>
            <person name="Van Etten J."/>
            <person name="Lomsadze A."/>
            <person name="Borodovsky M."/>
        </authorList>
    </citation>
    <scope>NUCLEOTIDE SEQUENCE [LARGE SCALE GENOMIC DNA]</scope>
    <source>
        <strain evidence="10 11">C-169</strain>
    </source>
</reference>
<dbReference type="STRING" id="574566.I0YZM9"/>
<dbReference type="InterPro" id="IPR007112">
    <property type="entry name" value="Expansin/allergen_DPBB_dom"/>
</dbReference>
<evidence type="ECO:0000313" key="10">
    <source>
        <dbReference type="EMBL" id="EIE23848.1"/>
    </source>
</evidence>
<evidence type="ECO:0000256" key="7">
    <source>
        <dbReference type="SAM" id="SignalP"/>
    </source>
</evidence>
<keyword evidence="7" id="KW-0732">Signal</keyword>
<dbReference type="AlphaFoldDB" id="I0YZM9"/>
<evidence type="ECO:0000256" key="4">
    <source>
        <dbReference type="ARBA" id="ARBA00022512"/>
    </source>
</evidence>
<organism evidence="10 11">
    <name type="scientific">Coccomyxa subellipsoidea (strain C-169)</name>
    <name type="common">Green microalga</name>
    <dbReference type="NCBI Taxonomy" id="574566"/>
    <lineage>
        <taxon>Eukaryota</taxon>
        <taxon>Viridiplantae</taxon>
        <taxon>Chlorophyta</taxon>
        <taxon>core chlorophytes</taxon>
        <taxon>Trebouxiophyceae</taxon>
        <taxon>Trebouxiophyceae incertae sedis</taxon>
        <taxon>Coccomyxaceae</taxon>
        <taxon>Coccomyxa</taxon>
        <taxon>Coccomyxa subellipsoidea</taxon>
    </lineage>
</organism>
<dbReference type="PANTHER" id="PTHR31867">
    <property type="entry name" value="EXPANSIN-A15"/>
    <property type="match status" value="1"/>
</dbReference>
<feature type="domain" description="Expansin-like CBD" evidence="9">
    <location>
        <begin position="220"/>
        <end position="298"/>
    </location>
</feature>
<feature type="compositionally biased region" description="Polar residues" evidence="6">
    <location>
        <begin position="779"/>
        <end position="800"/>
    </location>
</feature>
<feature type="chain" id="PRO_5003636634" description="Expansin-like EG45 domain-containing protein" evidence="7">
    <location>
        <begin position="21"/>
        <end position="800"/>
    </location>
</feature>
<dbReference type="RefSeq" id="XP_005648392.1">
    <property type="nucleotide sequence ID" value="XM_005648335.1"/>
</dbReference>
<sequence>MWNGWALLAVLACVWKHADAAAPLGDWRQGIATFYGGAPDRMDPYDFSYGTSVGSCGYGKLDKTKYPFWSVGALATSSLYYQTGPVQGCGQCFEVECLQNVGQYAGRCNQDPNARTLTIMITDCCPECGQDHIDIQEKHLLIMITMNELAPAASFKALAYLVCMQAGHDPQQAAAWVHALTFQKMAPMGNGRVDMRYRRVECHPPSDLSVIVDQNRGAGGWIRLQVKDAAGRGSIKLVQVKGADSGWQSLNNVWGASWESTAVPKPPLDFRIQDDAGVEITTFGVVKANGETGELPTGINFQFGSKLGSASPITAATSAAAASASASASNGKVPQVSAFQGPTQQSAASGPAANSSGGAPTVSNSDSTVSQSSASPPPPYWMQPPPPPYWFQPPPPTYWMQPPPPQQGYTPNGAPPLSAPLQSPSASVDGAPVTTPSSSLVVPSAQPPAVAAFSGPPAQSPPPSPYWQHAEHVIIITRFSCQEARRSIESPSELCPPAASASILAGVAATFKPRSIRRFISPSEPCLPITAASLLAVLATSFVPRRCIKSPSKLCLSTASASILAGVASAFKSRILGRINSPAESCLPAASAAVLAGVATAGLVADPSGIPPSATANDRVPSPIPGLLAATALLDEPASSLMDHPASQHTPGCFLSVTAAATAAGGDPSESPPSATAATVPMVVIFPEPPAAAPATTFTVADGDLSASATTAAAAGGLFQSSPSATSATTAATTAAAVAAAGGTTNRGKHSRVSFSHQQAATQPPVRSPERLVSESKHTATGSEMSSGASFISSRWRSGV</sequence>
<dbReference type="SUPFAM" id="SSF50685">
    <property type="entry name" value="Barwin-like endoglucanases"/>
    <property type="match status" value="1"/>
</dbReference>
<feature type="signal peptide" evidence="7">
    <location>
        <begin position="1"/>
        <end position="20"/>
    </location>
</feature>
<keyword evidence="5" id="KW-0472">Membrane</keyword>
<dbReference type="Proteomes" id="UP000007264">
    <property type="component" value="Unassembled WGS sequence"/>
</dbReference>
<keyword evidence="4" id="KW-0134">Cell wall</keyword>
<accession>I0YZM9</accession>
<evidence type="ECO:0000256" key="1">
    <source>
        <dbReference type="ARBA" id="ARBA00004170"/>
    </source>
</evidence>
<feature type="compositionally biased region" description="Low complexity" evidence="6">
    <location>
        <begin position="419"/>
        <end position="442"/>
    </location>
</feature>
<dbReference type="InterPro" id="IPR009009">
    <property type="entry name" value="RlpA-like_DPBB"/>
</dbReference>
<feature type="region of interest" description="Disordered" evidence="6">
    <location>
        <begin position="397"/>
        <end position="442"/>
    </location>
</feature>
<feature type="compositionally biased region" description="Low complexity" evidence="6">
    <location>
        <begin position="346"/>
        <end position="374"/>
    </location>
</feature>
<evidence type="ECO:0000256" key="2">
    <source>
        <dbReference type="ARBA" id="ARBA00004191"/>
    </source>
</evidence>
<proteinExistence type="inferred from homology"/>
<feature type="region of interest" description="Disordered" evidence="6">
    <location>
        <begin position="743"/>
        <end position="800"/>
    </location>
</feature>
<protein>
    <recommendedName>
        <fullName evidence="12">Expansin-like EG45 domain-containing protein</fullName>
    </recommendedName>
</protein>
<dbReference type="OrthoDB" id="512937at2759"/>
<keyword evidence="4" id="KW-0964">Secreted</keyword>
<dbReference type="CDD" id="cd22271">
    <property type="entry name" value="DPBB_EXP_N-like"/>
    <property type="match status" value="1"/>
</dbReference>
<dbReference type="GO" id="GO:0009664">
    <property type="term" value="P:plant-type cell wall organization"/>
    <property type="evidence" value="ECO:0007669"/>
    <property type="project" value="InterPro"/>
</dbReference>
<dbReference type="EMBL" id="AGSI01000006">
    <property type="protein sequence ID" value="EIE23848.1"/>
    <property type="molecule type" value="Genomic_DNA"/>
</dbReference>
<keyword evidence="11" id="KW-1185">Reference proteome</keyword>
<comment type="similarity">
    <text evidence="3">Belongs to the expansin family. Expansin A subfamily.</text>
</comment>
<dbReference type="InterPro" id="IPR036908">
    <property type="entry name" value="RlpA-like_sf"/>
</dbReference>
<dbReference type="InterPro" id="IPR036749">
    <property type="entry name" value="Expansin_CBD_sf"/>
</dbReference>
<dbReference type="Gene3D" id="2.40.40.10">
    <property type="entry name" value="RlpA-like domain"/>
    <property type="match status" value="1"/>
</dbReference>
<evidence type="ECO:0000259" key="9">
    <source>
        <dbReference type="PROSITE" id="PS50843"/>
    </source>
</evidence>
<feature type="region of interest" description="Disordered" evidence="6">
    <location>
        <begin position="333"/>
        <end position="381"/>
    </location>
</feature>
<evidence type="ECO:0000313" key="11">
    <source>
        <dbReference type="Proteomes" id="UP000007264"/>
    </source>
</evidence>
<dbReference type="PROSITE" id="PS50842">
    <property type="entry name" value="EXPANSIN_EG45"/>
    <property type="match status" value="1"/>
</dbReference>
<dbReference type="GeneID" id="17041846"/>
<dbReference type="eggNOG" id="KOG3071">
    <property type="taxonomic scope" value="Eukaryota"/>
</dbReference>
<evidence type="ECO:0000256" key="5">
    <source>
        <dbReference type="ARBA" id="ARBA00023136"/>
    </source>
</evidence>
<comment type="caution">
    <text evidence="10">The sequence shown here is derived from an EMBL/GenBank/DDBJ whole genome shotgun (WGS) entry which is preliminary data.</text>
</comment>
<dbReference type="Pfam" id="PF01357">
    <property type="entry name" value="Expansin_C"/>
    <property type="match status" value="1"/>
</dbReference>
<comment type="subcellular location">
    <subcellularLocation>
        <location evidence="1">Membrane</location>
        <topology evidence="1">Peripheral membrane protein</topology>
    </subcellularLocation>
    <subcellularLocation>
        <location evidence="2">Secreted</location>
        <location evidence="2">Cell wall</location>
    </subcellularLocation>
</comment>
<feature type="compositionally biased region" description="Polar residues" evidence="6">
    <location>
        <begin position="753"/>
        <end position="762"/>
    </location>
</feature>
<feature type="compositionally biased region" description="Basic and acidic residues" evidence="6">
    <location>
        <begin position="768"/>
        <end position="778"/>
    </location>
</feature>
<dbReference type="PROSITE" id="PS50843">
    <property type="entry name" value="EXPANSIN_CBD"/>
    <property type="match status" value="1"/>
</dbReference>
<dbReference type="GO" id="GO:0016020">
    <property type="term" value="C:membrane"/>
    <property type="evidence" value="ECO:0007669"/>
    <property type="project" value="UniProtKB-SubCell"/>
</dbReference>